<dbReference type="InterPro" id="IPR041718">
    <property type="entry name" value="IS607_transposase-like"/>
</dbReference>
<dbReference type="InterPro" id="IPR048046">
    <property type="entry name" value="Transpos_IS607"/>
</dbReference>
<dbReference type="InterPro" id="IPR009061">
    <property type="entry name" value="DNA-bd_dom_put_sf"/>
</dbReference>
<evidence type="ECO:0000313" key="5">
    <source>
        <dbReference type="Proteomes" id="UP000003645"/>
    </source>
</evidence>
<reference evidence="4 5" key="1">
    <citation type="journal article" date="2012" name="J. Bacteriol.">
        <title>Genome sequence of Lactobacillus mucosae LM1, isolated from piglet feces.</title>
        <authorList>
            <person name="Lee J.H."/>
            <person name="Valeriano V.D."/>
            <person name="Shin Y.R."/>
            <person name="Chae J.P."/>
            <person name="Kim G.B."/>
            <person name="Ham J.S."/>
            <person name="Chun J."/>
            <person name="Kang D.K."/>
        </authorList>
    </citation>
    <scope>NUCLEOTIDE SEQUENCE [LARGE SCALE GENOMIC DNA]</scope>
    <source>
        <strain evidence="4 5">LM1</strain>
    </source>
</reference>
<dbReference type="GO" id="GO:0000150">
    <property type="term" value="F:DNA strand exchange activity"/>
    <property type="evidence" value="ECO:0007669"/>
    <property type="project" value="InterPro"/>
</dbReference>
<protein>
    <submittedName>
        <fullName evidence="4">Resolvase</fullName>
    </submittedName>
</protein>
<dbReference type="Gene3D" id="1.10.287.2170">
    <property type="match status" value="1"/>
</dbReference>
<organism evidence="4 5">
    <name type="scientific">Limosilactobacillus mucosae LM1</name>
    <dbReference type="NCBI Taxonomy" id="1130798"/>
    <lineage>
        <taxon>Bacteria</taxon>
        <taxon>Bacillati</taxon>
        <taxon>Bacillota</taxon>
        <taxon>Bacilli</taxon>
        <taxon>Lactobacillales</taxon>
        <taxon>Lactobacillaceae</taxon>
        <taxon>Limosilactobacillus</taxon>
    </lineage>
</organism>
<proteinExistence type="predicted"/>
<dbReference type="PROSITE" id="PS51736">
    <property type="entry name" value="RECOMBINASES_3"/>
    <property type="match status" value="1"/>
</dbReference>
<dbReference type="Pfam" id="PF00239">
    <property type="entry name" value="Resolvase"/>
    <property type="match status" value="1"/>
</dbReference>
<dbReference type="SMART" id="SM00422">
    <property type="entry name" value="HTH_MERR"/>
    <property type="match status" value="1"/>
</dbReference>
<dbReference type="FunFam" id="3.40.50.1390:FF:000002">
    <property type="entry name" value="ORF1 in transposon ISC1904"/>
    <property type="match status" value="1"/>
</dbReference>
<dbReference type="InterPro" id="IPR051491">
    <property type="entry name" value="Recombinase/Transposase-rel"/>
</dbReference>
<dbReference type="InterPro" id="IPR036162">
    <property type="entry name" value="Resolvase-like_N_sf"/>
</dbReference>
<dbReference type="HOGENOM" id="CLU_082093_0_1_9"/>
<dbReference type="Gene3D" id="1.10.1660.10">
    <property type="match status" value="1"/>
</dbReference>
<feature type="domain" description="Resolvase/invertase-type recombinase catalytic" evidence="3">
    <location>
        <begin position="59"/>
        <end position="203"/>
    </location>
</feature>
<dbReference type="InterPro" id="IPR006119">
    <property type="entry name" value="Resolv_N"/>
</dbReference>
<gene>
    <name evidence="4" type="ORF">LBLM1_10700</name>
</gene>
<dbReference type="NCBIfam" id="NF033518">
    <property type="entry name" value="transpos_IS607"/>
    <property type="match status" value="1"/>
</dbReference>
<dbReference type="STRING" id="1130798.LBLM1_10700"/>
<dbReference type="EMBL" id="CP011013">
    <property type="protein sequence ID" value="AJT51368.1"/>
    <property type="molecule type" value="Genomic_DNA"/>
</dbReference>
<dbReference type="KEGG" id="lmu:LBLM1_10700"/>
<dbReference type="InterPro" id="IPR000551">
    <property type="entry name" value="MerR-type_HTH_dom"/>
</dbReference>
<dbReference type="PROSITE" id="PS50937">
    <property type="entry name" value="HTH_MERR_2"/>
    <property type="match status" value="1"/>
</dbReference>
<dbReference type="Proteomes" id="UP000003645">
    <property type="component" value="Chromosome"/>
</dbReference>
<dbReference type="SUPFAM" id="SSF53041">
    <property type="entry name" value="Resolvase-like"/>
    <property type="match status" value="1"/>
</dbReference>
<dbReference type="AlphaFoldDB" id="A0A0D4CMP1"/>
<dbReference type="PANTHER" id="PTHR36172:SF1">
    <property type="entry name" value="RESOLVASE-RELATED"/>
    <property type="match status" value="1"/>
</dbReference>
<dbReference type="CDD" id="cd03769">
    <property type="entry name" value="SR_IS607_transposase_like"/>
    <property type="match status" value="1"/>
</dbReference>
<sequence>MTMMKPKEMAERLGVTVRTLQIWDKKGILKAYRTPTNRRYYTEEQYLEYTGQSLQSKRLNVAYARVSNNSQKDDLKNQISFIRQYVNAKGVILDDTITEIGSGLDYNRKKWNELLEKVMQNEIDTIYITYKDRFVRFGYEWFERLCKMYDTKIVVLNNVETSPSQEMIDDMVSIIHVFSGRLSGLRKYQTKIQNDKSLKGGEKDDPNAKGQAVSEQNDAKGD</sequence>
<keyword evidence="5" id="KW-1185">Reference proteome</keyword>
<dbReference type="SMART" id="SM00857">
    <property type="entry name" value="Resolvase"/>
    <property type="match status" value="1"/>
</dbReference>
<evidence type="ECO:0000313" key="4">
    <source>
        <dbReference type="EMBL" id="AJT51368.1"/>
    </source>
</evidence>
<dbReference type="CDD" id="cd04762">
    <property type="entry name" value="HTH_MerR-trunc"/>
    <property type="match status" value="1"/>
</dbReference>
<evidence type="ECO:0000259" key="2">
    <source>
        <dbReference type="PROSITE" id="PS50937"/>
    </source>
</evidence>
<dbReference type="PANTHER" id="PTHR36172">
    <property type="match status" value="1"/>
</dbReference>
<dbReference type="Pfam" id="PF00376">
    <property type="entry name" value="MerR"/>
    <property type="match status" value="1"/>
</dbReference>
<feature type="region of interest" description="Disordered" evidence="1">
    <location>
        <begin position="195"/>
        <end position="222"/>
    </location>
</feature>
<dbReference type="GO" id="GO:0003677">
    <property type="term" value="F:DNA binding"/>
    <property type="evidence" value="ECO:0007669"/>
    <property type="project" value="InterPro"/>
</dbReference>
<dbReference type="SUPFAM" id="SSF46955">
    <property type="entry name" value="Putative DNA-binding domain"/>
    <property type="match status" value="1"/>
</dbReference>
<dbReference type="RefSeq" id="WP_006500897.1">
    <property type="nucleotide sequence ID" value="NZ_CP011013.1"/>
</dbReference>
<feature type="compositionally biased region" description="Basic and acidic residues" evidence="1">
    <location>
        <begin position="195"/>
        <end position="207"/>
    </location>
</feature>
<feature type="domain" description="HTH merR-type" evidence="2">
    <location>
        <begin position="3"/>
        <end position="45"/>
    </location>
</feature>
<dbReference type="GO" id="GO:0006355">
    <property type="term" value="P:regulation of DNA-templated transcription"/>
    <property type="evidence" value="ECO:0007669"/>
    <property type="project" value="InterPro"/>
</dbReference>
<evidence type="ECO:0000259" key="3">
    <source>
        <dbReference type="PROSITE" id="PS51736"/>
    </source>
</evidence>
<evidence type="ECO:0000256" key="1">
    <source>
        <dbReference type="SAM" id="MobiDB-lite"/>
    </source>
</evidence>
<dbReference type="OrthoDB" id="5319803at2"/>
<dbReference type="Gene3D" id="3.40.50.1390">
    <property type="entry name" value="Resolvase, N-terminal catalytic domain"/>
    <property type="match status" value="1"/>
</dbReference>
<accession>A0A0D4CMP1</accession>
<name>A0A0D4CMP1_LIMMU</name>